<sequence length="173" mass="19819">MEFRNTYDLETRKTVGPNERGEICLKGPVLMKGYVGMDLSNYTDDEGFFRTGDLGYYDEDEYFYIVGRLKEIMVYDGYKVPPLELETILQMHPGVKEASVVGQPDQVFGELPTAFIVRQPGFNVSEKELVDYIAEEVAPKMQLRGGVKFIEEMPKNPSGKILRQQLKDMLKEM</sequence>
<evidence type="ECO:0000256" key="5">
    <source>
        <dbReference type="ARBA" id="ARBA00022842"/>
    </source>
</evidence>
<comment type="cofactor">
    <cofactor evidence="1">
        <name>Mg(2+)</name>
        <dbReference type="ChEBI" id="CHEBI:18420"/>
    </cofactor>
</comment>
<dbReference type="Proteomes" id="UP000037510">
    <property type="component" value="Unassembled WGS sequence"/>
</dbReference>
<evidence type="ECO:0000313" key="9">
    <source>
        <dbReference type="Proteomes" id="UP000037510"/>
    </source>
</evidence>
<dbReference type="InterPro" id="IPR045851">
    <property type="entry name" value="AMP-bd_C_sf"/>
</dbReference>
<dbReference type="GO" id="GO:0016405">
    <property type="term" value="F:CoA-ligase activity"/>
    <property type="evidence" value="ECO:0007669"/>
    <property type="project" value="TreeGrafter"/>
</dbReference>
<proteinExistence type="inferred from homology"/>
<keyword evidence="6" id="KW-0576">Peroxisome</keyword>
<reference evidence="8 9" key="1">
    <citation type="journal article" date="2015" name="Genome Biol. Evol.">
        <title>The genome of winter moth (Operophtera brumata) provides a genomic perspective on sexual dimorphism and phenology.</title>
        <authorList>
            <person name="Derks M.F."/>
            <person name="Smit S."/>
            <person name="Salis L."/>
            <person name="Schijlen E."/>
            <person name="Bossers A."/>
            <person name="Mateman C."/>
            <person name="Pijl A.S."/>
            <person name="de Ridder D."/>
            <person name="Groenen M.A."/>
            <person name="Visser M.E."/>
            <person name="Megens H.J."/>
        </authorList>
    </citation>
    <scope>NUCLEOTIDE SEQUENCE [LARGE SCALE GENOMIC DNA]</scope>
    <source>
        <strain evidence="8">WM2013NL</strain>
        <tissue evidence="8">Head and thorax</tissue>
    </source>
</reference>
<dbReference type="PANTHER" id="PTHR24096:SF423">
    <property type="entry name" value="GM05240P"/>
    <property type="match status" value="1"/>
</dbReference>
<dbReference type="Gene3D" id="3.40.50.12780">
    <property type="entry name" value="N-terminal domain of ligase-like"/>
    <property type="match status" value="1"/>
</dbReference>
<evidence type="ECO:0000256" key="3">
    <source>
        <dbReference type="ARBA" id="ARBA00006432"/>
    </source>
</evidence>
<gene>
    <name evidence="8" type="ORF">OBRU01_12931</name>
</gene>
<evidence type="ECO:0000259" key="7">
    <source>
        <dbReference type="Pfam" id="PF13193"/>
    </source>
</evidence>
<comment type="subcellular location">
    <subcellularLocation>
        <location evidence="2">Peroxisome</location>
    </subcellularLocation>
</comment>
<keyword evidence="9" id="KW-1185">Reference proteome</keyword>
<comment type="caution">
    <text evidence="8">The sequence shown here is derived from an EMBL/GenBank/DDBJ whole genome shotgun (WGS) entry which is preliminary data.</text>
</comment>
<evidence type="ECO:0000256" key="2">
    <source>
        <dbReference type="ARBA" id="ARBA00004275"/>
    </source>
</evidence>
<dbReference type="Pfam" id="PF13193">
    <property type="entry name" value="AMP-binding_C"/>
    <property type="match status" value="1"/>
</dbReference>
<keyword evidence="8" id="KW-0560">Oxidoreductase</keyword>
<keyword evidence="5" id="KW-0460">Magnesium</keyword>
<keyword evidence="4" id="KW-0067">ATP-binding</keyword>
<feature type="domain" description="AMP-binding enzyme C-terminal" evidence="7">
    <location>
        <begin position="84"/>
        <end position="160"/>
    </location>
</feature>
<dbReference type="EMBL" id="JTDY01002175">
    <property type="protein sequence ID" value="KOB71951.1"/>
    <property type="molecule type" value="Genomic_DNA"/>
</dbReference>
<accession>A0A0L7L9M3</accession>
<dbReference type="STRING" id="104452.A0A0L7L9M3"/>
<comment type="similarity">
    <text evidence="3">Belongs to the ATP-dependent AMP-binding enzyme family.</text>
</comment>
<dbReference type="PANTHER" id="PTHR24096">
    <property type="entry name" value="LONG-CHAIN-FATTY-ACID--COA LIGASE"/>
    <property type="match status" value="1"/>
</dbReference>
<keyword evidence="8" id="KW-0503">Monooxygenase</keyword>
<evidence type="ECO:0000256" key="4">
    <source>
        <dbReference type="ARBA" id="ARBA00022840"/>
    </source>
</evidence>
<organism evidence="8 9">
    <name type="scientific">Operophtera brumata</name>
    <name type="common">Winter moth</name>
    <name type="synonym">Phalaena brumata</name>
    <dbReference type="NCBI Taxonomy" id="104452"/>
    <lineage>
        <taxon>Eukaryota</taxon>
        <taxon>Metazoa</taxon>
        <taxon>Ecdysozoa</taxon>
        <taxon>Arthropoda</taxon>
        <taxon>Hexapoda</taxon>
        <taxon>Insecta</taxon>
        <taxon>Pterygota</taxon>
        <taxon>Neoptera</taxon>
        <taxon>Endopterygota</taxon>
        <taxon>Lepidoptera</taxon>
        <taxon>Glossata</taxon>
        <taxon>Ditrysia</taxon>
        <taxon>Geometroidea</taxon>
        <taxon>Geometridae</taxon>
        <taxon>Larentiinae</taxon>
        <taxon>Operophtera</taxon>
    </lineage>
</organism>
<protein>
    <submittedName>
        <fullName evidence="8">Luciferin 4-monooxygenase</fullName>
    </submittedName>
</protein>
<dbReference type="InterPro" id="IPR042099">
    <property type="entry name" value="ANL_N_sf"/>
</dbReference>
<dbReference type="InterPro" id="IPR025110">
    <property type="entry name" value="AMP-bd_C"/>
</dbReference>
<evidence type="ECO:0000313" key="8">
    <source>
        <dbReference type="EMBL" id="KOB71951.1"/>
    </source>
</evidence>
<keyword evidence="4" id="KW-0547">Nucleotide-binding</keyword>
<dbReference type="GO" id="GO:0005524">
    <property type="term" value="F:ATP binding"/>
    <property type="evidence" value="ECO:0007669"/>
    <property type="project" value="UniProtKB-KW"/>
</dbReference>
<dbReference type="AlphaFoldDB" id="A0A0L7L9M3"/>
<dbReference type="GO" id="GO:0004497">
    <property type="term" value="F:monooxygenase activity"/>
    <property type="evidence" value="ECO:0007669"/>
    <property type="project" value="UniProtKB-KW"/>
</dbReference>
<dbReference type="GO" id="GO:0005777">
    <property type="term" value="C:peroxisome"/>
    <property type="evidence" value="ECO:0007669"/>
    <property type="project" value="UniProtKB-SubCell"/>
</dbReference>
<evidence type="ECO:0000256" key="1">
    <source>
        <dbReference type="ARBA" id="ARBA00001946"/>
    </source>
</evidence>
<name>A0A0L7L9M3_OPEBR</name>
<dbReference type="FunFam" id="3.30.300.30:FF:000007">
    <property type="entry name" value="4-coumarate--CoA ligase 2"/>
    <property type="match status" value="1"/>
</dbReference>
<evidence type="ECO:0000256" key="6">
    <source>
        <dbReference type="ARBA" id="ARBA00023140"/>
    </source>
</evidence>
<dbReference type="SUPFAM" id="SSF56801">
    <property type="entry name" value="Acetyl-CoA synthetase-like"/>
    <property type="match status" value="1"/>
</dbReference>
<dbReference type="Gene3D" id="3.30.300.30">
    <property type="match status" value="1"/>
</dbReference>